<keyword evidence="2" id="KW-0964">Secreted</keyword>
<evidence type="ECO:0000256" key="2">
    <source>
        <dbReference type="ARBA" id="ARBA00022525"/>
    </source>
</evidence>
<dbReference type="InterPro" id="IPR000716">
    <property type="entry name" value="Thyroglobulin_1"/>
</dbReference>
<keyword evidence="8" id="KW-1185">Reference proteome</keyword>
<keyword evidence="5" id="KW-0732">Signal</keyword>
<organism evidence="7 8">
    <name type="scientific">Pinctada imbricata</name>
    <name type="common">Atlantic pearl-oyster</name>
    <name type="synonym">Pinctada martensii</name>
    <dbReference type="NCBI Taxonomy" id="66713"/>
    <lineage>
        <taxon>Eukaryota</taxon>
        <taxon>Metazoa</taxon>
        <taxon>Spiralia</taxon>
        <taxon>Lophotrochozoa</taxon>
        <taxon>Mollusca</taxon>
        <taxon>Bivalvia</taxon>
        <taxon>Autobranchia</taxon>
        <taxon>Pteriomorphia</taxon>
        <taxon>Pterioida</taxon>
        <taxon>Pterioidea</taxon>
        <taxon>Pteriidae</taxon>
        <taxon>Pinctada</taxon>
    </lineage>
</organism>
<comment type="caution">
    <text evidence="7">The sequence shown here is derived from an EMBL/GenBank/DDBJ whole genome shotgun (WGS) entry which is preliminary data.</text>
</comment>
<name>A0AA88YL58_PINIB</name>
<dbReference type="CDD" id="cd00191">
    <property type="entry name" value="TY"/>
    <property type="match status" value="1"/>
</dbReference>
<feature type="domain" description="Thyroglobulin type-1" evidence="6">
    <location>
        <begin position="107"/>
        <end position="174"/>
    </location>
</feature>
<sequence length="196" mass="21412">MISVILLSLVVGTNAFIVCTPELCQNAIQEPLDCPGKEIRGGGFCGCTDVCPKKEGEDCTLSSRLPFLGMPRSPPCDAGLECRSELTGMRLGMGSCQKVTKTKRETLTRCQQMHRVRQISFVIWQGMWDPKCDADGNFQPKQCDNIGQCFCVTQHMGTVLEKSKHKVTDAYVDCSGFDLTDGPPPTPMEPSSLIAS</sequence>
<dbReference type="Pfam" id="PF00086">
    <property type="entry name" value="Thyroglobulin_1"/>
    <property type="match status" value="1"/>
</dbReference>
<comment type="caution">
    <text evidence="4">Lacks conserved residue(s) required for the propagation of feature annotation.</text>
</comment>
<evidence type="ECO:0000256" key="4">
    <source>
        <dbReference type="PROSITE-ProRule" id="PRU00500"/>
    </source>
</evidence>
<dbReference type="SUPFAM" id="SSF57184">
    <property type="entry name" value="Growth factor receptor domain"/>
    <property type="match status" value="1"/>
</dbReference>
<evidence type="ECO:0000313" key="7">
    <source>
        <dbReference type="EMBL" id="KAK3101780.1"/>
    </source>
</evidence>
<dbReference type="InterPro" id="IPR036857">
    <property type="entry name" value="Thyroglobulin_1_sf"/>
</dbReference>
<keyword evidence="3" id="KW-1015">Disulfide bond</keyword>
<accession>A0AA88YL58</accession>
<dbReference type="PROSITE" id="PS00484">
    <property type="entry name" value="THYROGLOBULIN_1_1"/>
    <property type="match status" value="1"/>
</dbReference>
<dbReference type="EMBL" id="VSWD01000005">
    <property type="protein sequence ID" value="KAK3101780.1"/>
    <property type="molecule type" value="Genomic_DNA"/>
</dbReference>
<dbReference type="Proteomes" id="UP001186944">
    <property type="component" value="Unassembled WGS sequence"/>
</dbReference>
<evidence type="ECO:0000256" key="3">
    <source>
        <dbReference type="ARBA" id="ARBA00023157"/>
    </source>
</evidence>
<feature type="signal peptide" evidence="5">
    <location>
        <begin position="1"/>
        <end position="15"/>
    </location>
</feature>
<evidence type="ECO:0000256" key="5">
    <source>
        <dbReference type="SAM" id="SignalP"/>
    </source>
</evidence>
<dbReference type="AlphaFoldDB" id="A0AA88YL58"/>
<comment type="subcellular location">
    <subcellularLocation>
        <location evidence="1">Secreted</location>
    </subcellularLocation>
</comment>
<evidence type="ECO:0000256" key="1">
    <source>
        <dbReference type="ARBA" id="ARBA00004613"/>
    </source>
</evidence>
<dbReference type="PROSITE" id="PS51162">
    <property type="entry name" value="THYROGLOBULIN_1_2"/>
    <property type="match status" value="1"/>
</dbReference>
<evidence type="ECO:0000313" key="8">
    <source>
        <dbReference type="Proteomes" id="UP001186944"/>
    </source>
</evidence>
<dbReference type="InterPro" id="IPR009030">
    <property type="entry name" value="Growth_fac_rcpt_cys_sf"/>
</dbReference>
<dbReference type="Gene3D" id="4.10.800.10">
    <property type="entry name" value="Thyroglobulin type-1"/>
    <property type="match status" value="1"/>
</dbReference>
<protein>
    <recommendedName>
        <fullName evidence="6">Thyroglobulin type-1 domain-containing protein</fullName>
    </recommendedName>
</protein>
<feature type="chain" id="PRO_5041700483" description="Thyroglobulin type-1 domain-containing protein" evidence="5">
    <location>
        <begin position="16"/>
        <end position="196"/>
    </location>
</feature>
<reference evidence="7" key="1">
    <citation type="submission" date="2019-08" db="EMBL/GenBank/DDBJ databases">
        <title>The improved chromosome-level genome for the pearl oyster Pinctada fucata martensii using PacBio sequencing and Hi-C.</title>
        <authorList>
            <person name="Zheng Z."/>
        </authorList>
    </citation>
    <scope>NUCLEOTIDE SEQUENCE</scope>
    <source>
        <strain evidence="7">ZZ-2019</strain>
        <tissue evidence="7">Adductor muscle</tissue>
    </source>
</reference>
<dbReference type="SMART" id="SM00211">
    <property type="entry name" value="TY"/>
    <property type="match status" value="1"/>
</dbReference>
<evidence type="ECO:0000259" key="6">
    <source>
        <dbReference type="PROSITE" id="PS51162"/>
    </source>
</evidence>
<dbReference type="GO" id="GO:0005576">
    <property type="term" value="C:extracellular region"/>
    <property type="evidence" value="ECO:0007669"/>
    <property type="project" value="UniProtKB-SubCell"/>
</dbReference>
<dbReference type="Gene3D" id="4.10.40.20">
    <property type="match status" value="1"/>
</dbReference>
<dbReference type="SUPFAM" id="SSF57610">
    <property type="entry name" value="Thyroglobulin type-1 domain"/>
    <property type="match status" value="1"/>
</dbReference>
<proteinExistence type="predicted"/>
<gene>
    <name evidence="7" type="ORF">FSP39_006284</name>
</gene>